<gene>
    <name evidence="9 11" type="primary">coaD</name>
    <name evidence="11" type="ORF">GMA10_02705</name>
</gene>
<dbReference type="PRINTS" id="PR01020">
    <property type="entry name" value="LPSBIOSNTHSS"/>
</dbReference>
<comment type="catalytic activity">
    <reaction evidence="8 9">
        <text>(R)-4'-phosphopantetheine + ATP + H(+) = 3'-dephospho-CoA + diphosphate</text>
        <dbReference type="Rhea" id="RHEA:19801"/>
        <dbReference type="ChEBI" id="CHEBI:15378"/>
        <dbReference type="ChEBI" id="CHEBI:30616"/>
        <dbReference type="ChEBI" id="CHEBI:33019"/>
        <dbReference type="ChEBI" id="CHEBI:57328"/>
        <dbReference type="ChEBI" id="CHEBI:61723"/>
        <dbReference type="EC" id="2.7.7.3"/>
    </reaction>
</comment>
<keyword evidence="1 9" id="KW-0963">Cytoplasm</keyword>
<keyword evidence="4 9" id="KW-0547">Nucleotide-binding</keyword>
<feature type="binding site" evidence="9">
    <location>
        <position position="42"/>
    </location>
    <ligand>
        <name>substrate</name>
    </ligand>
</feature>
<evidence type="ECO:0000256" key="6">
    <source>
        <dbReference type="ARBA" id="ARBA00022842"/>
    </source>
</evidence>
<feature type="binding site" evidence="9">
    <location>
        <position position="75"/>
    </location>
    <ligand>
        <name>substrate</name>
    </ligand>
</feature>
<comment type="function">
    <text evidence="9">Reversibly transfers an adenylyl group from ATP to 4'-phosphopantetheine, yielding dephospho-CoA (dPCoA) and pyrophosphate.</text>
</comment>
<dbReference type="GO" id="GO:0005524">
    <property type="term" value="F:ATP binding"/>
    <property type="evidence" value="ECO:0007669"/>
    <property type="project" value="UniProtKB-KW"/>
</dbReference>
<evidence type="ECO:0000313" key="12">
    <source>
        <dbReference type="Proteomes" id="UP000462152"/>
    </source>
</evidence>
<dbReference type="PANTHER" id="PTHR21342">
    <property type="entry name" value="PHOSPHOPANTETHEINE ADENYLYLTRANSFERASE"/>
    <property type="match status" value="1"/>
</dbReference>
<dbReference type="HAMAP" id="MF_00151">
    <property type="entry name" value="PPAT_bact"/>
    <property type="match status" value="1"/>
</dbReference>
<dbReference type="AlphaFoldDB" id="A0A7K1LG24"/>
<evidence type="ECO:0000256" key="8">
    <source>
        <dbReference type="ARBA" id="ARBA00029346"/>
    </source>
</evidence>
<feature type="binding site" evidence="9">
    <location>
        <begin position="9"/>
        <end position="10"/>
    </location>
    <ligand>
        <name>ATP</name>
        <dbReference type="ChEBI" id="CHEBI:30616"/>
    </ligand>
</feature>
<evidence type="ECO:0000256" key="4">
    <source>
        <dbReference type="ARBA" id="ARBA00022741"/>
    </source>
</evidence>
<keyword evidence="6 9" id="KW-0460">Magnesium</keyword>
<comment type="pathway">
    <text evidence="9">Cofactor biosynthesis; coenzyme A biosynthesis; CoA from (R)-pantothenate: step 4/5.</text>
</comment>
<proteinExistence type="inferred from homology"/>
<protein>
    <recommendedName>
        <fullName evidence="9">Phosphopantetheine adenylyltransferase</fullName>
        <ecNumber evidence="9">2.7.7.3</ecNumber>
    </recommendedName>
    <alternativeName>
        <fullName evidence="9">Dephospho-CoA pyrophosphorylase</fullName>
    </alternativeName>
    <alternativeName>
        <fullName evidence="9">Pantetheine-phosphate adenylyltransferase</fullName>
        <shortName evidence="9">PPAT</shortName>
    </alternativeName>
</protein>
<dbReference type="EMBL" id="WOGT01000001">
    <property type="protein sequence ID" value="MUN54139.1"/>
    <property type="molecule type" value="Genomic_DNA"/>
</dbReference>
<dbReference type="InterPro" id="IPR004821">
    <property type="entry name" value="Cyt_trans-like"/>
</dbReference>
<keyword evidence="2 9" id="KW-0808">Transferase</keyword>
<dbReference type="PANTHER" id="PTHR21342:SF1">
    <property type="entry name" value="PHOSPHOPANTETHEINE ADENYLYLTRANSFERASE"/>
    <property type="match status" value="1"/>
</dbReference>
<evidence type="ECO:0000256" key="5">
    <source>
        <dbReference type="ARBA" id="ARBA00022840"/>
    </source>
</evidence>
<evidence type="ECO:0000256" key="3">
    <source>
        <dbReference type="ARBA" id="ARBA00022695"/>
    </source>
</evidence>
<dbReference type="SUPFAM" id="SSF52374">
    <property type="entry name" value="Nucleotidylyl transferase"/>
    <property type="match status" value="1"/>
</dbReference>
<feature type="site" description="Transition state stabilizer" evidence="9">
    <location>
        <position position="17"/>
    </location>
</feature>
<keyword evidence="7 9" id="KW-0173">Coenzyme A biosynthesis</keyword>
<evidence type="ECO:0000256" key="7">
    <source>
        <dbReference type="ARBA" id="ARBA00022993"/>
    </source>
</evidence>
<evidence type="ECO:0000256" key="2">
    <source>
        <dbReference type="ARBA" id="ARBA00022679"/>
    </source>
</evidence>
<dbReference type="GO" id="GO:0004595">
    <property type="term" value="F:pantetheine-phosphate adenylyltransferase activity"/>
    <property type="evidence" value="ECO:0007669"/>
    <property type="project" value="UniProtKB-UniRule"/>
</dbReference>
<feature type="binding site" evidence="9">
    <location>
        <begin position="90"/>
        <end position="92"/>
    </location>
    <ligand>
        <name>ATP</name>
        <dbReference type="ChEBI" id="CHEBI:30616"/>
    </ligand>
</feature>
<accession>A0A7K1LG24</accession>
<comment type="subcellular location">
    <subcellularLocation>
        <location evidence="9">Cytoplasm</location>
    </subcellularLocation>
</comment>
<feature type="binding site" evidence="9">
    <location>
        <position position="100"/>
    </location>
    <ligand>
        <name>ATP</name>
        <dbReference type="ChEBI" id="CHEBI:30616"/>
    </ligand>
</feature>
<reference evidence="11 12" key="1">
    <citation type="submission" date="2019-12" db="EMBL/GenBank/DDBJ databases">
        <authorList>
            <person name="Li J."/>
            <person name="Shi Y."/>
            <person name="Xu G."/>
            <person name="Xiao D."/>
            <person name="Ran X."/>
        </authorList>
    </citation>
    <scope>NUCLEOTIDE SEQUENCE [LARGE SCALE GENOMIC DNA]</scope>
    <source>
        <strain evidence="11 12">JCM 15915</strain>
    </source>
</reference>
<evidence type="ECO:0000259" key="10">
    <source>
        <dbReference type="Pfam" id="PF01467"/>
    </source>
</evidence>
<dbReference type="InterPro" id="IPR001980">
    <property type="entry name" value="PPAT"/>
</dbReference>
<keyword evidence="12" id="KW-1185">Reference proteome</keyword>
<comment type="cofactor">
    <cofactor evidence="9">
        <name>Mg(2+)</name>
        <dbReference type="ChEBI" id="CHEBI:18420"/>
    </cofactor>
</comment>
<dbReference type="EC" id="2.7.7.3" evidence="9"/>
<dbReference type="NCBIfam" id="TIGR01510">
    <property type="entry name" value="coaD_prev_kdtB"/>
    <property type="match status" value="1"/>
</dbReference>
<dbReference type="NCBIfam" id="TIGR00125">
    <property type="entry name" value="cyt_tran_rel"/>
    <property type="match status" value="1"/>
</dbReference>
<feature type="binding site" evidence="9">
    <location>
        <position position="89"/>
    </location>
    <ligand>
        <name>substrate</name>
    </ligand>
</feature>
<evidence type="ECO:0000256" key="1">
    <source>
        <dbReference type="ARBA" id="ARBA00022490"/>
    </source>
</evidence>
<feature type="binding site" evidence="9">
    <location>
        <position position="17"/>
    </location>
    <ligand>
        <name>ATP</name>
        <dbReference type="ChEBI" id="CHEBI:30616"/>
    </ligand>
</feature>
<organism evidence="11 12">
    <name type="scientific">Rothia koreensis</name>
    <dbReference type="NCBI Taxonomy" id="592378"/>
    <lineage>
        <taxon>Bacteria</taxon>
        <taxon>Bacillati</taxon>
        <taxon>Actinomycetota</taxon>
        <taxon>Actinomycetes</taxon>
        <taxon>Micrococcales</taxon>
        <taxon>Micrococcaceae</taxon>
        <taxon>Rothia</taxon>
    </lineage>
</organism>
<dbReference type="RefSeq" id="WP_129314218.1">
    <property type="nucleotide sequence ID" value="NZ_CP197643.1"/>
</dbReference>
<dbReference type="InterPro" id="IPR014729">
    <property type="entry name" value="Rossmann-like_a/b/a_fold"/>
</dbReference>
<dbReference type="Pfam" id="PF01467">
    <property type="entry name" value="CTP_transf_like"/>
    <property type="match status" value="1"/>
</dbReference>
<feature type="binding site" evidence="9">
    <location>
        <position position="9"/>
    </location>
    <ligand>
        <name>substrate</name>
    </ligand>
</feature>
<keyword evidence="3 9" id="KW-0548">Nucleotidyltransferase</keyword>
<dbReference type="UniPathway" id="UPA00241">
    <property type="reaction ID" value="UER00355"/>
</dbReference>
<comment type="caution">
    <text evidence="11">The sequence shown here is derived from an EMBL/GenBank/DDBJ whole genome shotgun (WGS) entry which is preliminary data.</text>
</comment>
<comment type="subunit">
    <text evidence="9">Homohexamer.</text>
</comment>
<dbReference type="GO" id="GO:0005737">
    <property type="term" value="C:cytoplasm"/>
    <property type="evidence" value="ECO:0007669"/>
    <property type="project" value="UniProtKB-SubCell"/>
</dbReference>
<dbReference type="GO" id="GO:0015937">
    <property type="term" value="P:coenzyme A biosynthetic process"/>
    <property type="evidence" value="ECO:0007669"/>
    <property type="project" value="UniProtKB-UniRule"/>
</dbReference>
<evidence type="ECO:0000256" key="9">
    <source>
        <dbReference type="HAMAP-Rule" id="MF_00151"/>
    </source>
</evidence>
<dbReference type="Proteomes" id="UP000462152">
    <property type="component" value="Unassembled WGS sequence"/>
</dbReference>
<sequence>MSLAVCPGSFDPIHNGHVEIITRATKIFSGGVIVAVSNNPAKKYRFQLEERLEMVTEVFGWLDGVVVQPMSDGLLADFVRSQGATAIIKGLRDSKDFEYEAPMATMNRNISGAETVFLAADPKNGHLSSSLIKEVASFGGDIRGFVPRSVARRLVP</sequence>
<name>A0A7K1LG24_9MICC</name>
<feature type="domain" description="Cytidyltransferase-like" evidence="10">
    <location>
        <begin position="5"/>
        <end position="134"/>
    </location>
</feature>
<feature type="binding site" evidence="9">
    <location>
        <begin position="124"/>
        <end position="130"/>
    </location>
    <ligand>
        <name>ATP</name>
        <dbReference type="ChEBI" id="CHEBI:30616"/>
    </ligand>
</feature>
<dbReference type="CDD" id="cd02163">
    <property type="entry name" value="PPAT"/>
    <property type="match status" value="1"/>
</dbReference>
<evidence type="ECO:0000313" key="11">
    <source>
        <dbReference type="EMBL" id="MUN54139.1"/>
    </source>
</evidence>
<comment type="similarity">
    <text evidence="9">Belongs to the bacterial CoaD family.</text>
</comment>
<keyword evidence="5 9" id="KW-0067">ATP-binding</keyword>
<dbReference type="OrthoDB" id="9806661at2"/>
<dbReference type="Gene3D" id="3.40.50.620">
    <property type="entry name" value="HUPs"/>
    <property type="match status" value="1"/>
</dbReference>